<evidence type="ECO:0000256" key="3">
    <source>
        <dbReference type="ARBA" id="ARBA00048782"/>
    </source>
</evidence>
<dbReference type="PANTHER" id="PTHR43774:SF1">
    <property type="entry name" value="PEPTIDE METHIONINE SULFOXIDE REDUCTASE MSRA 2"/>
    <property type="match status" value="1"/>
</dbReference>
<reference evidence="7 8" key="1">
    <citation type="submission" date="2024-09" db="EMBL/GenBank/DDBJ databases">
        <authorList>
            <person name="Sun Q."/>
            <person name="Mori K."/>
        </authorList>
    </citation>
    <scope>NUCLEOTIDE SEQUENCE [LARGE SCALE GENOMIC DNA]</scope>
    <source>
        <strain evidence="7 8">CCM 7706</strain>
    </source>
</reference>
<comment type="catalytic activity">
    <reaction evidence="2 4">
        <text>L-methionyl-[protein] + [thioredoxin]-disulfide + H2O = L-methionyl-(S)-S-oxide-[protein] + [thioredoxin]-dithiol</text>
        <dbReference type="Rhea" id="RHEA:14217"/>
        <dbReference type="Rhea" id="RHEA-COMP:10698"/>
        <dbReference type="Rhea" id="RHEA-COMP:10700"/>
        <dbReference type="Rhea" id="RHEA-COMP:12313"/>
        <dbReference type="Rhea" id="RHEA-COMP:12315"/>
        <dbReference type="ChEBI" id="CHEBI:15377"/>
        <dbReference type="ChEBI" id="CHEBI:16044"/>
        <dbReference type="ChEBI" id="CHEBI:29950"/>
        <dbReference type="ChEBI" id="CHEBI:44120"/>
        <dbReference type="ChEBI" id="CHEBI:50058"/>
        <dbReference type="EC" id="1.8.4.11"/>
    </reaction>
</comment>
<evidence type="ECO:0000256" key="4">
    <source>
        <dbReference type="HAMAP-Rule" id="MF_01401"/>
    </source>
</evidence>
<sequence length="232" mass="25175">MPTRRRSHSQRPSRPASLAILAAAAIAATVGLASWPQAPAAAAPFPAPPAETTPAGDQVAVLAGGCFWGVEGVFEHVRGVRSVTTGYAGGVRADANYRAVSSERTGHAEAVRIVYDPRQVSYGTLLKVFFSVGHDPTQVNRQFPDVGPSYRSAIFPQNPGQRQVAAAYIARLDQAGVYPRPIATKIESGSFYPAEAYHQDYLRRNPQSSYIRRYDAPKLAALRKTWPALWRS</sequence>
<evidence type="ECO:0000259" key="6">
    <source>
        <dbReference type="Pfam" id="PF01625"/>
    </source>
</evidence>
<gene>
    <name evidence="4 7" type="primary">msrA</name>
    <name evidence="7" type="ORF">ACFFJC_00035</name>
</gene>
<dbReference type="Proteomes" id="UP001589798">
    <property type="component" value="Unassembled WGS sequence"/>
</dbReference>
<comment type="catalytic activity">
    <reaction evidence="3 4">
        <text>[thioredoxin]-disulfide + L-methionine + H2O = L-methionine (S)-S-oxide + [thioredoxin]-dithiol</text>
        <dbReference type="Rhea" id="RHEA:19993"/>
        <dbReference type="Rhea" id="RHEA-COMP:10698"/>
        <dbReference type="Rhea" id="RHEA-COMP:10700"/>
        <dbReference type="ChEBI" id="CHEBI:15377"/>
        <dbReference type="ChEBI" id="CHEBI:29950"/>
        <dbReference type="ChEBI" id="CHEBI:50058"/>
        <dbReference type="ChEBI" id="CHEBI:57844"/>
        <dbReference type="ChEBI" id="CHEBI:58772"/>
        <dbReference type="EC" id="1.8.4.11"/>
    </reaction>
</comment>
<dbReference type="PANTHER" id="PTHR43774">
    <property type="entry name" value="PEPTIDE METHIONINE SULFOXIDE REDUCTASE"/>
    <property type="match status" value="1"/>
</dbReference>
<comment type="function">
    <text evidence="4">Has an important function as a repair enzyme for proteins that have been inactivated by oxidation. Catalyzes the reversible oxidation-reduction of methionine sulfoxide in proteins to methionine.</text>
</comment>
<dbReference type="SUPFAM" id="SSF55068">
    <property type="entry name" value="Peptide methionine sulfoxide reductase"/>
    <property type="match status" value="1"/>
</dbReference>
<evidence type="ECO:0000256" key="5">
    <source>
        <dbReference type="SAM" id="SignalP"/>
    </source>
</evidence>
<evidence type="ECO:0000256" key="1">
    <source>
        <dbReference type="ARBA" id="ARBA00023002"/>
    </source>
</evidence>
<dbReference type="GO" id="GO:0008113">
    <property type="term" value="F:peptide-methionine (S)-S-oxide reductase activity"/>
    <property type="evidence" value="ECO:0007669"/>
    <property type="project" value="UniProtKB-EC"/>
</dbReference>
<dbReference type="EMBL" id="JBHLWK010000001">
    <property type="protein sequence ID" value="MFC0202653.1"/>
    <property type="molecule type" value="Genomic_DNA"/>
</dbReference>
<dbReference type="HAMAP" id="MF_01401">
    <property type="entry name" value="MsrA"/>
    <property type="match status" value="1"/>
</dbReference>
<feature type="active site" evidence="4">
    <location>
        <position position="66"/>
    </location>
</feature>
<keyword evidence="1 4" id="KW-0560">Oxidoreductase</keyword>
<evidence type="ECO:0000313" key="7">
    <source>
        <dbReference type="EMBL" id="MFC0202653.1"/>
    </source>
</evidence>
<dbReference type="RefSeq" id="WP_379485526.1">
    <property type="nucleotide sequence ID" value="NZ_JBHLWK010000001.1"/>
</dbReference>
<dbReference type="EC" id="1.8.4.11" evidence="4"/>
<feature type="signal peptide" evidence="5">
    <location>
        <begin position="1"/>
        <end position="33"/>
    </location>
</feature>
<feature type="domain" description="Peptide methionine sulphoxide reductase MsrA" evidence="6">
    <location>
        <begin position="60"/>
        <end position="210"/>
    </location>
</feature>
<dbReference type="Pfam" id="PF01625">
    <property type="entry name" value="PMSR"/>
    <property type="match status" value="1"/>
</dbReference>
<evidence type="ECO:0000313" key="8">
    <source>
        <dbReference type="Proteomes" id="UP001589798"/>
    </source>
</evidence>
<accession>A0ABV6CPI8</accession>
<name>A0ABV6CPI8_9SPHN</name>
<dbReference type="InterPro" id="IPR036509">
    <property type="entry name" value="Met_Sox_Rdtase_MsrA_sf"/>
</dbReference>
<keyword evidence="5" id="KW-0732">Signal</keyword>
<dbReference type="InterPro" id="IPR002569">
    <property type="entry name" value="Met_Sox_Rdtase_MsrA_dom"/>
</dbReference>
<dbReference type="Gene3D" id="3.30.1060.10">
    <property type="entry name" value="Peptide methionine sulphoxide reductase MsrA"/>
    <property type="match status" value="1"/>
</dbReference>
<keyword evidence="8" id="KW-1185">Reference proteome</keyword>
<dbReference type="InterPro" id="IPR006311">
    <property type="entry name" value="TAT_signal"/>
</dbReference>
<dbReference type="PROSITE" id="PS51318">
    <property type="entry name" value="TAT"/>
    <property type="match status" value="1"/>
</dbReference>
<dbReference type="NCBIfam" id="TIGR00401">
    <property type="entry name" value="msrA"/>
    <property type="match status" value="1"/>
</dbReference>
<comment type="caution">
    <text evidence="7">The sequence shown here is derived from an EMBL/GenBank/DDBJ whole genome shotgun (WGS) entry which is preliminary data.</text>
</comment>
<evidence type="ECO:0000256" key="2">
    <source>
        <dbReference type="ARBA" id="ARBA00047806"/>
    </source>
</evidence>
<proteinExistence type="inferred from homology"/>
<comment type="similarity">
    <text evidence="4">Belongs to the MsrA Met sulfoxide reductase family.</text>
</comment>
<organism evidence="7 8">
    <name type="scientific">Novosphingobium soli</name>
    <dbReference type="NCBI Taxonomy" id="574956"/>
    <lineage>
        <taxon>Bacteria</taxon>
        <taxon>Pseudomonadati</taxon>
        <taxon>Pseudomonadota</taxon>
        <taxon>Alphaproteobacteria</taxon>
        <taxon>Sphingomonadales</taxon>
        <taxon>Sphingomonadaceae</taxon>
        <taxon>Novosphingobium</taxon>
    </lineage>
</organism>
<feature type="chain" id="PRO_5045612290" description="Peptide methionine sulfoxide reductase MsrA" evidence="5">
    <location>
        <begin position="34"/>
        <end position="232"/>
    </location>
</feature>
<protein>
    <recommendedName>
        <fullName evidence="4">Peptide methionine sulfoxide reductase MsrA</fullName>
        <shortName evidence="4">Protein-methionine-S-oxide reductase</shortName>
        <ecNumber evidence="4">1.8.4.11</ecNumber>
    </recommendedName>
    <alternativeName>
        <fullName evidence="4">Peptide-methionine (S)-S-oxide reductase</fullName>
        <shortName evidence="4">Peptide Met(O) reductase</shortName>
    </alternativeName>
</protein>